<dbReference type="InterPro" id="IPR042100">
    <property type="entry name" value="Bug_dom1"/>
</dbReference>
<dbReference type="InterPro" id="IPR005064">
    <property type="entry name" value="BUG"/>
</dbReference>
<accession>A0A221MGR8</accession>
<gene>
    <name evidence="2" type="ORF">CFK40_18235</name>
</gene>
<dbReference type="SUPFAM" id="SSF53850">
    <property type="entry name" value="Periplasmic binding protein-like II"/>
    <property type="match status" value="1"/>
</dbReference>
<name>A0A221MGR8_9BACI</name>
<protein>
    <submittedName>
        <fullName evidence="2">ABC transporter substrate-binding protein</fullName>
    </submittedName>
</protein>
<dbReference type="PANTHER" id="PTHR42928:SF5">
    <property type="entry name" value="BLR1237 PROTEIN"/>
    <property type="match status" value="1"/>
</dbReference>
<dbReference type="PANTHER" id="PTHR42928">
    <property type="entry name" value="TRICARBOXYLATE-BINDING PROTEIN"/>
    <property type="match status" value="1"/>
</dbReference>
<dbReference type="Gene3D" id="3.40.190.10">
    <property type="entry name" value="Periplasmic binding protein-like II"/>
    <property type="match status" value="1"/>
</dbReference>
<dbReference type="EMBL" id="CP022437">
    <property type="protein sequence ID" value="ASN06820.1"/>
    <property type="molecule type" value="Genomic_DNA"/>
</dbReference>
<comment type="similarity">
    <text evidence="1">Belongs to the UPF0065 (bug) family.</text>
</comment>
<dbReference type="CDD" id="cd07012">
    <property type="entry name" value="PBP2_Bug_TTT"/>
    <property type="match status" value="1"/>
</dbReference>
<evidence type="ECO:0000313" key="3">
    <source>
        <dbReference type="Proteomes" id="UP000204391"/>
    </source>
</evidence>
<reference evidence="2 3" key="1">
    <citation type="journal article" date="2003" name="Int. J. Syst. Evol. Microbiol.">
        <title>Virgibacillus carmonensis sp. nov., Virgibacillus necropolis sp. nov. and Virgibacillus picturae sp. nov., three novel species isolated from deteriorated mural paintings, transfer of the species of the genus salibacillus to Virgibacillus, as Virgibacillus marismortui comb. nov. and Virgibacillus salexigens comb. nov., and emended description of the genus Virgibacillus.</title>
        <authorList>
            <person name="Heyrman J."/>
            <person name="Logan N.A."/>
            <person name="Busse H.J."/>
            <person name="Balcaen A."/>
            <person name="Lebbe L."/>
            <person name="Rodriguez-Diaz M."/>
            <person name="Swings J."/>
            <person name="De Vos P."/>
        </authorList>
    </citation>
    <scope>NUCLEOTIDE SEQUENCE [LARGE SCALE GENOMIC DNA]</scope>
    <source>
        <strain evidence="2 3">LMG 19488</strain>
    </source>
</reference>
<keyword evidence="3" id="KW-1185">Reference proteome</keyword>
<dbReference type="AlphaFoldDB" id="A0A221MGR8"/>
<dbReference type="Pfam" id="PF03401">
    <property type="entry name" value="TctC"/>
    <property type="match status" value="1"/>
</dbReference>
<dbReference type="Proteomes" id="UP000204391">
    <property type="component" value="Chromosome"/>
</dbReference>
<organism evidence="2 3">
    <name type="scientific">Virgibacillus necropolis</name>
    <dbReference type="NCBI Taxonomy" id="163877"/>
    <lineage>
        <taxon>Bacteria</taxon>
        <taxon>Bacillati</taxon>
        <taxon>Bacillota</taxon>
        <taxon>Bacilli</taxon>
        <taxon>Bacillales</taxon>
        <taxon>Bacillaceae</taxon>
        <taxon>Virgibacillus</taxon>
    </lineage>
</organism>
<dbReference type="PROSITE" id="PS51257">
    <property type="entry name" value="PROKAR_LIPOPROTEIN"/>
    <property type="match status" value="1"/>
</dbReference>
<dbReference type="KEGG" id="vne:CFK40_18235"/>
<evidence type="ECO:0000256" key="1">
    <source>
        <dbReference type="ARBA" id="ARBA00006987"/>
    </source>
</evidence>
<dbReference type="PIRSF" id="PIRSF017082">
    <property type="entry name" value="YflP"/>
    <property type="match status" value="1"/>
</dbReference>
<proteinExistence type="inferred from homology"/>
<sequence length="334" mass="35532">MRESVTVYKKITIIVLLTLVLGACSNFSSGSEKGKASDYPTKPIEVIVPFAAGGSTDVAARTIASVAQKYLPNGQTLVISNKPGGGGAVGLTELLSAKPDGYTIALASAGSISYQPLYGNTSYSKDSFQSITMVNTVPQLFVVNADSPWETFDEWLKYAKENPNEFKYGTAGTGIPSHVAMEALNIAAGIKTTNVPYEGAAPTVTALLGGHIDGAIIQPTDVKSHVKSGELRVLANVGETKMKGFEDVPFLTDKGIDVAVDVFAGFIGPKDLPEDIVDILDEAFKKTIEDPELTEKFEKLGIIPKYGNPNDFQKVITDTFESSKTVVEKAGLLD</sequence>
<evidence type="ECO:0000313" key="2">
    <source>
        <dbReference type="EMBL" id="ASN06820.1"/>
    </source>
</evidence>
<dbReference type="Gene3D" id="3.40.190.150">
    <property type="entry name" value="Bordetella uptake gene, domain 1"/>
    <property type="match status" value="1"/>
</dbReference>